<reference evidence="1" key="1">
    <citation type="submission" date="2013-04" db="EMBL/GenBank/DDBJ databases">
        <authorList>
            <person name="Qu J."/>
            <person name="Murali S.C."/>
            <person name="Bandaranaike D."/>
            <person name="Bellair M."/>
            <person name="Blankenburg K."/>
            <person name="Chao H."/>
            <person name="Dinh H."/>
            <person name="Doddapaneni H."/>
            <person name="Downs B."/>
            <person name="Dugan-Rocha S."/>
            <person name="Elkadiri S."/>
            <person name="Gnanaolivu R.D."/>
            <person name="Hernandez B."/>
            <person name="Javaid M."/>
            <person name="Jayaseelan J.C."/>
            <person name="Lee S."/>
            <person name="Li M."/>
            <person name="Ming W."/>
            <person name="Munidasa M."/>
            <person name="Muniz J."/>
            <person name="Nguyen L."/>
            <person name="Ongeri F."/>
            <person name="Osuji N."/>
            <person name="Pu L.-L."/>
            <person name="Puazo M."/>
            <person name="Qu C."/>
            <person name="Quiroz J."/>
            <person name="Raj R."/>
            <person name="Weissenberger G."/>
            <person name="Xin Y."/>
            <person name="Zou X."/>
            <person name="Han Y."/>
            <person name="Richards S."/>
            <person name="Worley K."/>
            <person name="Muzny D."/>
            <person name="Gibbs R."/>
        </authorList>
    </citation>
    <scope>NUCLEOTIDE SEQUENCE</scope>
    <source>
        <strain evidence="1">Sampled in the wild</strain>
    </source>
</reference>
<protein>
    <submittedName>
        <fullName evidence="1">Uncharacterized protein</fullName>
    </submittedName>
</protein>
<proteinExistence type="predicted"/>
<dbReference type="EMBL" id="KZ309170">
    <property type="protein sequence ID" value="KAG8237444.1"/>
    <property type="molecule type" value="Genomic_DNA"/>
</dbReference>
<dbReference type="AlphaFoldDB" id="A0A8K0KLF4"/>
<gene>
    <name evidence="1" type="ORF">J437_LFUL016256</name>
</gene>
<accession>A0A8K0KLF4</accession>
<dbReference type="Proteomes" id="UP000792457">
    <property type="component" value="Unassembled WGS sequence"/>
</dbReference>
<reference evidence="1" key="2">
    <citation type="submission" date="2017-10" db="EMBL/GenBank/DDBJ databases">
        <title>Ladona fulva Genome sequencing and assembly.</title>
        <authorList>
            <person name="Murali S."/>
            <person name="Richards S."/>
            <person name="Bandaranaike D."/>
            <person name="Bellair M."/>
            <person name="Blankenburg K."/>
            <person name="Chao H."/>
            <person name="Dinh H."/>
            <person name="Doddapaneni H."/>
            <person name="Dugan-Rocha S."/>
            <person name="Elkadiri S."/>
            <person name="Gnanaolivu R."/>
            <person name="Hernandez B."/>
            <person name="Skinner E."/>
            <person name="Javaid M."/>
            <person name="Lee S."/>
            <person name="Li M."/>
            <person name="Ming W."/>
            <person name="Munidasa M."/>
            <person name="Muniz J."/>
            <person name="Nguyen L."/>
            <person name="Hughes D."/>
            <person name="Osuji N."/>
            <person name="Pu L.-L."/>
            <person name="Puazo M."/>
            <person name="Qu C."/>
            <person name="Quiroz J."/>
            <person name="Raj R."/>
            <person name="Weissenberger G."/>
            <person name="Xin Y."/>
            <person name="Zou X."/>
            <person name="Han Y."/>
            <person name="Worley K."/>
            <person name="Muzny D."/>
            <person name="Gibbs R."/>
        </authorList>
    </citation>
    <scope>NUCLEOTIDE SEQUENCE</scope>
    <source>
        <strain evidence="1">Sampled in the wild</strain>
    </source>
</reference>
<comment type="caution">
    <text evidence="1">The sequence shown here is derived from an EMBL/GenBank/DDBJ whole genome shotgun (WGS) entry which is preliminary data.</text>
</comment>
<organism evidence="1 2">
    <name type="scientific">Ladona fulva</name>
    <name type="common">Scarce chaser dragonfly</name>
    <name type="synonym">Libellula fulva</name>
    <dbReference type="NCBI Taxonomy" id="123851"/>
    <lineage>
        <taxon>Eukaryota</taxon>
        <taxon>Metazoa</taxon>
        <taxon>Ecdysozoa</taxon>
        <taxon>Arthropoda</taxon>
        <taxon>Hexapoda</taxon>
        <taxon>Insecta</taxon>
        <taxon>Pterygota</taxon>
        <taxon>Palaeoptera</taxon>
        <taxon>Odonata</taxon>
        <taxon>Epiprocta</taxon>
        <taxon>Anisoptera</taxon>
        <taxon>Libelluloidea</taxon>
        <taxon>Libellulidae</taxon>
        <taxon>Ladona</taxon>
    </lineage>
</organism>
<sequence>MFSHRTRCSMHVTEKNLSECEPQGCVLFKASLTLALFGHYEQLSVANGLNPVSQNFCTRLLRPHMIKIFQNKSIEPFPTKIPYTALKKKEGLRSER</sequence>
<name>A0A8K0KLF4_LADFU</name>
<keyword evidence="2" id="KW-1185">Reference proteome</keyword>
<evidence type="ECO:0000313" key="1">
    <source>
        <dbReference type="EMBL" id="KAG8237444.1"/>
    </source>
</evidence>
<evidence type="ECO:0000313" key="2">
    <source>
        <dbReference type="Proteomes" id="UP000792457"/>
    </source>
</evidence>